<reference evidence="2" key="1">
    <citation type="journal article" date="2023" name="G3 (Bethesda)">
        <title>Whole genome assembly and annotation of the endangered Caribbean coral Acropora cervicornis.</title>
        <authorList>
            <person name="Selwyn J.D."/>
            <person name="Vollmer S.V."/>
        </authorList>
    </citation>
    <scope>NUCLEOTIDE SEQUENCE</scope>
    <source>
        <strain evidence="2">K2</strain>
    </source>
</reference>
<evidence type="ECO:0000313" key="2">
    <source>
        <dbReference type="EMBL" id="KAK2564901.1"/>
    </source>
</evidence>
<gene>
    <name evidence="2" type="ORF">P5673_011606</name>
</gene>
<evidence type="ECO:0000256" key="1">
    <source>
        <dbReference type="SAM" id="MobiDB-lite"/>
    </source>
</evidence>
<sequence>MYPRAYDCVQPNTYFCSPPITPRGFYNSHGHSQLRYANFSSPTQTQSSASAPHSSAAPPPLRHLSEHQSAHYHTQVGERPSCMLQQQWSPDLGFVEREDNYEENDGDSIEDAEQGNMTNA</sequence>
<protein>
    <submittedName>
        <fullName evidence="2">Uncharacterized protein</fullName>
    </submittedName>
</protein>
<dbReference type="AlphaFoldDB" id="A0AAD9V875"/>
<organism evidence="2 3">
    <name type="scientific">Acropora cervicornis</name>
    <name type="common">Staghorn coral</name>
    <dbReference type="NCBI Taxonomy" id="6130"/>
    <lineage>
        <taxon>Eukaryota</taxon>
        <taxon>Metazoa</taxon>
        <taxon>Cnidaria</taxon>
        <taxon>Anthozoa</taxon>
        <taxon>Hexacorallia</taxon>
        <taxon>Scleractinia</taxon>
        <taxon>Astrocoeniina</taxon>
        <taxon>Acroporidae</taxon>
        <taxon>Acropora</taxon>
    </lineage>
</organism>
<name>A0AAD9V875_ACRCE</name>
<reference evidence="2" key="2">
    <citation type="journal article" date="2023" name="Science">
        <title>Genomic signatures of disease resistance in endangered staghorn corals.</title>
        <authorList>
            <person name="Vollmer S.V."/>
            <person name="Selwyn J.D."/>
            <person name="Despard B.A."/>
            <person name="Roesel C.L."/>
        </authorList>
    </citation>
    <scope>NUCLEOTIDE SEQUENCE</scope>
    <source>
        <strain evidence="2">K2</strain>
    </source>
</reference>
<comment type="caution">
    <text evidence="2">The sequence shown here is derived from an EMBL/GenBank/DDBJ whole genome shotgun (WGS) entry which is preliminary data.</text>
</comment>
<dbReference type="Proteomes" id="UP001249851">
    <property type="component" value="Unassembled WGS sequence"/>
</dbReference>
<proteinExistence type="predicted"/>
<dbReference type="EMBL" id="JARQWQ010000021">
    <property type="protein sequence ID" value="KAK2564901.1"/>
    <property type="molecule type" value="Genomic_DNA"/>
</dbReference>
<accession>A0AAD9V875</accession>
<keyword evidence="3" id="KW-1185">Reference proteome</keyword>
<evidence type="ECO:0000313" key="3">
    <source>
        <dbReference type="Proteomes" id="UP001249851"/>
    </source>
</evidence>
<feature type="compositionally biased region" description="Acidic residues" evidence="1">
    <location>
        <begin position="99"/>
        <end position="113"/>
    </location>
</feature>
<feature type="region of interest" description="Disordered" evidence="1">
    <location>
        <begin position="36"/>
        <end position="120"/>
    </location>
</feature>
<feature type="compositionally biased region" description="Low complexity" evidence="1">
    <location>
        <begin position="40"/>
        <end position="56"/>
    </location>
</feature>